<keyword evidence="1" id="KW-0812">Transmembrane</keyword>
<proteinExistence type="predicted"/>
<evidence type="ECO:0000256" key="1">
    <source>
        <dbReference type="SAM" id="Phobius"/>
    </source>
</evidence>
<keyword evidence="1" id="KW-0472">Membrane</keyword>
<sequence length="111" mass="12280">MRELKTLTSRIAELLDRYSGWFILTIGIVTLLLIIPMVMMSPGESASDNPGGQVYDVFDLVNTTLPPRIHSAGFIVEAREGDILTQAPLFELYTNSQKLQEADSMGQLNPP</sequence>
<feature type="transmembrane region" description="Helical" evidence="1">
    <location>
        <begin position="21"/>
        <end position="40"/>
    </location>
</feature>
<feature type="non-terminal residue" evidence="2">
    <location>
        <position position="111"/>
    </location>
</feature>
<gene>
    <name evidence="2" type="ORF">METZ01_LOCUS412763</name>
</gene>
<dbReference type="EMBL" id="UINC01160978">
    <property type="protein sequence ID" value="SVD59909.1"/>
    <property type="molecule type" value="Genomic_DNA"/>
</dbReference>
<organism evidence="2">
    <name type="scientific">marine metagenome</name>
    <dbReference type="NCBI Taxonomy" id="408172"/>
    <lineage>
        <taxon>unclassified sequences</taxon>
        <taxon>metagenomes</taxon>
        <taxon>ecological metagenomes</taxon>
    </lineage>
</organism>
<evidence type="ECO:0000313" key="2">
    <source>
        <dbReference type="EMBL" id="SVD59909.1"/>
    </source>
</evidence>
<keyword evidence="1" id="KW-1133">Transmembrane helix</keyword>
<protein>
    <submittedName>
        <fullName evidence="2">Uncharacterized protein</fullName>
    </submittedName>
</protein>
<accession>A0A382WMN2</accession>
<name>A0A382WMN2_9ZZZZ</name>
<dbReference type="AlphaFoldDB" id="A0A382WMN2"/>
<reference evidence="2" key="1">
    <citation type="submission" date="2018-05" db="EMBL/GenBank/DDBJ databases">
        <authorList>
            <person name="Lanie J.A."/>
            <person name="Ng W.-L."/>
            <person name="Kazmierczak K.M."/>
            <person name="Andrzejewski T.M."/>
            <person name="Davidsen T.M."/>
            <person name="Wayne K.J."/>
            <person name="Tettelin H."/>
            <person name="Glass J.I."/>
            <person name="Rusch D."/>
            <person name="Podicherti R."/>
            <person name="Tsui H.-C.T."/>
            <person name="Winkler M.E."/>
        </authorList>
    </citation>
    <scope>NUCLEOTIDE SEQUENCE</scope>
</reference>